<accession>A0A9P0LU60</accession>
<sequence length="195" mass="21959">MGVQKGEEDEAIYPPLVAKFSKSNTESSSTSSRSAFKFSLAAYSLGKQSMTFVIPCSLWKSCKMLPSSTCGLPKLKFCGLAWPSSARIDVKLASMTADADPMAVMYFYDSLKNKIKLDFLKIINFFTGIILKLNFNKTYLITFSSDKRFSPVDKFQIQTSDGYKYIQAVNNIKYLAIIIDDNLNWNINDENLVKN</sequence>
<comment type="caution">
    <text evidence="1">The sequence shown here is derived from an EMBL/GenBank/DDBJ whole genome shotgun (WGS) entry which is preliminary data.</text>
</comment>
<dbReference type="Proteomes" id="UP001152888">
    <property type="component" value="Unassembled WGS sequence"/>
</dbReference>
<protein>
    <submittedName>
        <fullName evidence="1">Uncharacterized protein</fullName>
    </submittedName>
</protein>
<evidence type="ECO:0000313" key="1">
    <source>
        <dbReference type="EMBL" id="CAH2002708.1"/>
    </source>
</evidence>
<dbReference type="AlphaFoldDB" id="A0A9P0LU60"/>
<reference evidence="1" key="1">
    <citation type="submission" date="2022-03" db="EMBL/GenBank/DDBJ databases">
        <authorList>
            <person name="Sayadi A."/>
        </authorList>
    </citation>
    <scope>NUCLEOTIDE SEQUENCE</scope>
</reference>
<gene>
    <name evidence="1" type="ORF">ACAOBT_LOCUS26932</name>
</gene>
<evidence type="ECO:0000313" key="2">
    <source>
        <dbReference type="Proteomes" id="UP001152888"/>
    </source>
</evidence>
<proteinExistence type="predicted"/>
<name>A0A9P0LU60_ACAOB</name>
<keyword evidence="2" id="KW-1185">Reference proteome</keyword>
<dbReference type="EMBL" id="CAKOFQ010007507">
    <property type="protein sequence ID" value="CAH2002708.1"/>
    <property type="molecule type" value="Genomic_DNA"/>
</dbReference>
<organism evidence="1 2">
    <name type="scientific">Acanthoscelides obtectus</name>
    <name type="common">Bean weevil</name>
    <name type="synonym">Bruchus obtectus</name>
    <dbReference type="NCBI Taxonomy" id="200917"/>
    <lineage>
        <taxon>Eukaryota</taxon>
        <taxon>Metazoa</taxon>
        <taxon>Ecdysozoa</taxon>
        <taxon>Arthropoda</taxon>
        <taxon>Hexapoda</taxon>
        <taxon>Insecta</taxon>
        <taxon>Pterygota</taxon>
        <taxon>Neoptera</taxon>
        <taxon>Endopterygota</taxon>
        <taxon>Coleoptera</taxon>
        <taxon>Polyphaga</taxon>
        <taxon>Cucujiformia</taxon>
        <taxon>Chrysomeloidea</taxon>
        <taxon>Chrysomelidae</taxon>
        <taxon>Bruchinae</taxon>
        <taxon>Bruchini</taxon>
        <taxon>Acanthoscelides</taxon>
    </lineage>
</organism>